<keyword evidence="1" id="KW-0812">Transmembrane</keyword>
<name>A0ABV6YWW7_UNCC1</name>
<proteinExistence type="predicted"/>
<gene>
    <name evidence="2" type="ORF">ACFL27_10790</name>
</gene>
<organism evidence="2 3">
    <name type="scientific">candidate division CSSED10-310 bacterium</name>
    <dbReference type="NCBI Taxonomy" id="2855610"/>
    <lineage>
        <taxon>Bacteria</taxon>
        <taxon>Bacteria division CSSED10-310</taxon>
    </lineage>
</organism>
<comment type="caution">
    <text evidence="2">The sequence shown here is derived from an EMBL/GenBank/DDBJ whole genome shotgun (WGS) entry which is preliminary data.</text>
</comment>
<keyword evidence="1" id="KW-1133">Transmembrane helix</keyword>
<protein>
    <submittedName>
        <fullName evidence="2">Uncharacterized protein</fullName>
    </submittedName>
</protein>
<accession>A0ABV6YWW7</accession>
<keyword evidence="3" id="KW-1185">Reference proteome</keyword>
<reference evidence="2 3" key="1">
    <citation type="submission" date="2024-09" db="EMBL/GenBank/DDBJ databases">
        <title>Laminarin stimulates single cell rates of sulfate reduction while oxygen inhibits transcriptomic activity in coastal marine sediment.</title>
        <authorList>
            <person name="Lindsay M."/>
            <person name="Orcutt B."/>
            <person name="Emerson D."/>
            <person name="Stepanauskas R."/>
            <person name="D'Angelo T."/>
        </authorList>
    </citation>
    <scope>NUCLEOTIDE SEQUENCE [LARGE SCALE GENOMIC DNA]</scope>
    <source>
        <strain evidence="2">SAG AM-311-K15</strain>
    </source>
</reference>
<dbReference type="EMBL" id="JBHPBY010000115">
    <property type="protein sequence ID" value="MFC1850668.1"/>
    <property type="molecule type" value="Genomic_DNA"/>
</dbReference>
<evidence type="ECO:0000313" key="3">
    <source>
        <dbReference type="Proteomes" id="UP001594351"/>
    </source>
</evidence>
<evidence type="ECO:0000256" key="1">
    <source>
        <dbReference type="SAM" id="Phobius"/>
    </source>
</evidence>
<evidence type="ECO:0000313" key="2">
    <source>
        <dbReference type="EMBL" id="MFC1850668.1"/>
    </source>
</evidence>
<keyword evidence="1" id="KW-0472">Membrane</keyword>
<feature type="transmembrane region" description="Helical" evidence="1">
    <location>
        <begin position="12"/>
        <end position="31"/>
    </location>
</feature>
<sequence>MVLTIAPDKKWIANLVSLFFFFSFGVGFVIGQDTQEEQCGICNKVVRTGSGVGLISNAEDLFKDLL</sequence>
<dbReference type="Proteomes" id="UP001594351">
    <property type="component" value="Unassembled WGS sequence"/>
</dbReference>